<evidence type="ECO:0000313" key="4">
    <source>
        <dbReference type="EMBL" id="KAF0981670.1"/>
    </source>
</evidence>
<organism evidence="4 5">
    <name type="scientific">Naegleria fowleri</name>
    <name type="common">Brain eating amoeba</name>
    <dbReference type="NCBI Taxonomy" id="5763"/>
    <lineage>
        <taxon>Eukaryota</taxon>
        <taxon>Discoba</taxon>
        <taxon>Heterolobosea</taxon>
        <taxon>Tetramitia</taxon>
        <taxon>Eutetramitia</taxon>
        <taxon>Vahlkampfiidae</taxon>
        <taxon>Naegleria</taxon>
    </lineage>
</organism>
<dbReference type="PANTHER" id="PTHR10845">
    <property type="entry name" value="REGULATOR OF G PROTEIN SIGNALING"/>
    <property type="match status" value="1"/>
</dbReference>
<comment type="caution">
    <text evidence="4">The sequence shown here is derived from an EMBL/GenBank/DDBJ whole genome shotgun (WGS) entry which is preliminary data.</text>
</comment>
<keyword evidence="2" id="KW-0472">Membrane</keyword>
<feature type="region of interest" description="Disordered" evidence="1">
    <location>
        <begin position="650"/>
        <end position="687"/>
    </location>
</feature>
<evidence type="ECO:0000256" key="2">
    <source>
        <dbReference type="SAM" id="Phobius"/>
    </source>
</evidence>
<keyword evidence="2" id="KW-1133">Transmembrane helix</keyword>
<proteinExistence type="predicted"/>
<evidence type="ECO:0000313" key="5">
    <source>
        <dbReference type="Proteomes" id="UP000444721"/>
    </source>
</evidence>
<evidence type="ECO:0000256" key="1">
    <source>
        <dbReference type="SAM" id="MobiDB-lite"/>
    </source>
</evidence>
<dbReference type="PANTHER" id="PTHR10845:SF192">
    <property type="entry name" value="DOUBLE HIT, ISOFORM B"/>
    <property type="match status" value="1"/>
</dbReference>
<dbReference type="InterPro" id="IPR044926">
    <property type="entry name" value="RGS_subdomain_2"/>
</dbReference>
<feature type="transmembrane region" description="Helical" evidence="2">
    <location>
        <begin position="883"/>
        <end position="907"/>
    </location>
</feature>
<dbReference type="OrthoDB" id="10495481at2759"/>
<sequence length="1109" mass="124422">MKSLFTPISHCCAAVLGTNMKARVGLNVQWLLLNSMTTIHTTSGIATRFYSSTITIGENNKIEQNNFTSNQNLKQSKLISSSPPRSHPISQSTIQYISKHWNTLNFLLRFDSASILSLALSPPNIQMFNFLICTCVQNGNLSLAKKIFSQFKHTFTKTNIDTKSKYFLNRIIVALLKRSLKSSDFSIEEAEEYFSYLEKLGCVTNRSLITMLEMYRTAFEMEKAFKLADRYHAKFHNDLSGVLVSRIILISSKLGNNEKRTEYGNKYLSWLNPNATIEAKSMCYENLIACYLHNPHKTLEILVHMEQNHMIISDKVKEFFFLQYEIKKLRRENSESSSSSKICLSNKNVTHETFKNDPPSTSFTKSSSFDESDNHQRHSLVSHILQNDRFWTSLHHSSSINPNTNMTRLGSARVLPDKLSFSHLFHNFLISVIEILILSNHFHFPKNMSTTIMTDNQQQQPQDSHLGTTDHSSSTIDNNQHHEEVSSPSLQFLSVTGYGQTHHLSTNTSYASPSSDVFSTHSMDPLLLPTSGSSNGGTTGAAATTTSSTGVNNFNTSTTTTTRPTALSAASLYASCAGLNVPLRDTHDDSDSCVTSQSGDGEGDNQDIPNRNNLQRTSQIPSHLANSKHYGSNNKTTFISEVNVVELENMPHNKSNHGDSKSHVPSTATSGKSPSRTQSNTNSKTSSSEHGLLIKTCCGTVELSCLKVVNVFSLLVNLVAFLALGVIIVVSYSGGQAYSAVLDGLDSDTTVYRQMMIATARSAAFCNFTTSISRNYSIAYYKYYQKFLSNINVILKVVPKELQYPIVHNLTLNELRTSQAIAMEHLALNQSASGNFLAAMNILESDSYKYNLDGYDSEFKPLVDYLNDLDAERDKFSILTTTLSLVVICVSVSIVIPVVLGSIGFSLKRDSSNSKKLKQLKATQLSETMKDKKSRELFRAHCASEYSLENFMLLDKITDYKEYSERSFQIQEYLYDNDPSEETASTTTSASSSEQQPKRKKKKGFTEKDLIQIEKKKFEIAFEIYSEYLDVHGDKAVNINKQAAEAVKEHLDFYATGQSEHLPDQLFDSIYNEICILMLDSHYRFIMNQAANKQAKKEQIRKKARKLKI</sequence>
<gene>
    <name evidence="4" type="ORF">FDP41_012327</name>
</gene>
<feature type="region of interest" description="Disordered" evidence="1">
    <location>
        <begin position="528"/>
        <end position="562"/>
    </location>
</feature>
<feature type="compositionally biased region" description="Low complexity" evidence="1">
    <location>
        <begin position="675"/>
        <end position="687"/>
    </location>
</feature>
<dbReference type="Gene3D" id="1.10.167.10">
    <property type="entry name" value="Regulator of G-protein Signalling 4, domain 2"/>
    <property type="match status" value="1"/>
</dbReference>
<feature type="region of interest" description="Disordered" evidence="1">
    <location>
        <begin position="979"/>
        <end position="1004"/>
    </location>
</feature>
<keyword evidence="5" id="KW-1185">Reference proteome</keyword>
<dbReference type="Proteomes" id="UP000444721">
    <property type="component" value="Unassembled WGS sequence"/>
</dbReference>
<dbReference type="VEuPathDB" id="AmoebaDB:FDP41_012327"/>
<feature type="compositionally biased region" description="Low complexity" evidence="1">
    <location>
        <begin position="982"/>
        <end position="994"/>
    </location>
</feature>
<keyword evidence="2" id="KW-0812">Transmembrane</keyword>
<dbReference type="Gene3D" id="1.25.40.10">
    <property type="entry name" value="Tetratricopeptide repeat domain"/>
    <property type="match status" value="1"/>
</dbReference>
<evidence type="ECO:0000259" key="3">
    <source>
        <dbReference type="PROSITE" id="PS50132"/>
    </source>
</evidence>
<feature type="compositionally biased region" description="Low complexity" evidence="1">
    <location>
        <begin position="540"/>
        <end position="562"/>
    </location>
</feature>
<feature type="compositionally biased region" description="Polar residues" evidence="1">
    <location>
        <begin position="663"/>
        <end position="674"/>
    </location>
</feature>
<feature type="compositionally biased region" description="Polar residues" evidence="1">
    <location>
        <begin position="455"/>
        <end position="478"/>
    </location>
</feature>
<dbReference type="RefSeq" id="XP_044566383.1">
    <property type="nucleotide sequence ID" value="XM_044702834.1"/>
</dbReference>
<feature type="transmembrane region" description="Helical" evidence="2">
    <location>
        <begin position="711"/>
        <end position="732"/>
    </location>
</feature>
<dbReference type="EMBL" id="VFQX01000013">
    <property type="protein sequence ID" value="KAF0981670.1"/>
    <property type="molecule type" value="Genomic_DNA"/>
</dbReference>
<accession>A0A6A5C7B9</accession>
<name>A0A6A5C7B9_NAEFO</name>
<dbReference type="InterPro" id="IPR011990">
    <property type="entry name" value="TPR-like_helical_dom_sf"/>
</dbReference>
<reference evidence="4 5" key="1">
    <citation type="journal article" date="2019" name="Sci. Rep.">
        <title>Nanopore sequencing improves the draft genome of the human pathogenic amoeba Naegleria fowleri.</title>
        <authorList>
            <person name="Liechti N."/>
            <person name="Schurch N."/>
            <person name="Bruggmann R."/>
            <person name="Wittwer M."/>
        </authorList>
    </citation>
    <scope>NUCLEOTIDE SEQUENCE [LARGE SCALE GENOMIC DNA]</scope>
    <source>
        <strain evidence="4 5">ATCC 30894</strain>
    </source>
</reference>
<dbReference type="AlphaFoldDB" id="A0A6A5C7B9"/>
<dbReference type="Pfam" id="PF00615">
    <property type="entry name" value="RGS"/>
    <property type="match status" value="1"/>
</dbReference>
<dbReference type="VEuPathDB" id="AmoebaDB:NfTy_039600"/>
<dbReference type="InterPro" id="IPR016137">
    <property type="entry name" value="RGS"/>
</dbReference>
<dbReference type="InterPro" id="IPR036305">
    <property type="entry name" value="RGS_sf"/>
</dbReference>
<feature type="compositionally biased region" description="Polar residues" evidence="1">
    <location>
        <begin position="607"/>
        <end position="617"/>
    </location>
</feature>
<feature type="region of interest" description="Disordered" evidence="1">
    <location>
        <begin position="584"/>
        <end position="617"/>
    </location>
</feature>
<dbReference type="PROSITE" id="PS50132">
    <property type="entry name" value="RGS"/>
    <property type="match status" value="1"/>
</dbReference>
<dbReference type="SMART" id="SM00315">
    <property type="entry name" value="RGS"/>
    <property type="match status" value="1"/>
</dbReference>
<protein>
    <recommendedName>
        <fullName evidence="3">RGS domain-containing protein</fullName>
    </recommendedName>
</protein>
<feature type="domain" description="RGS" evidence="3">
    <location>
        <begin position="924"/>
        <end position="1083"/>
    </location>
</feature>
<feature type="region of interest" description="Disordered" evidence="1">
    <location>
        <begin position="455"/>
        <end position="488"/>
    </location>
</feature>
<dbReference type="VEuPathDB" id="AmoebaDB:NF0053020"/>
<dbReference type="GeneID" id="68119542"/>
<dbReference type="SUPFAM" id="SSF48097">
    <property type="entry name" value="Regulator of G-protein signaling, RGS"/>
    <property type="match status" value="1"/>
</dbReference>
<dbReference type="VEuPathDB" id="AmoebaDB:NfTy_039610"/>
<dbReference type="VEuPathDB" id="AmoebaDB:NF0053010"/>